<accession>A0ABQ6R1T5</accession>
<organism evidence="2 3">
    <name type="scientific">Corallococcus caeni</name>
    <dbReference type="NCBI Taxonomy" id="3082388"/>
    <lineage>
        <taxon>Bacteria</taxon>
        <taxon>Pseudomonadati</taxon>
        <taxon>Myxococcota</taxon>
        <taxon>Myxococcia</taxon>
        <taxon>Myxococcales</taxon>
        <taxon>Cystobacterineae</taxon>
        <taxon>Myxococcaceae</taxon>
        <taxon>Corallococcus</taxon>
    </lineage>
</organism>
<feature type="region of interest" description="Disordered" evidence="1">
    <location>
        <begin position="1"/>
        <end position="20"/>
    </location>
</feature>
<dbReference type="Proteomes" id="UP001342631">
    <property type="component" value="Unassembled WGS sequence"/>
</dbReference>
<evidence type="ECO:0000313" key="2">
    <source>
        <dbReference type="EMBL" id="GMU10196.1"/>
    </source>
</evidence>
<dbReference type="EMBL" id="BTTX01000007">
    <property type="protein sequence ID" value="GMU10196.1"/>
    <property type="molecule type" value="Genomic_DNA"/>
</dbReference>
<name>A0ABQ6R1T5_9BACT</name>
<comment type="caution">
    <text evidence="2">The sequence shown here is derived from an EMBL/GenBank/DDBJ whole genome shotgun (WGS) entry which is preliminary data.</text>
</comment>
<protein>
    <submittedName>
        <fullName evidence="2">Uncharacterized protein</fullName>
    </submittedName>
</protein>
<gene>
    <name evidence="2" type="ORF">ASNO1_64500</name>
</gene>
<proteinExistence type="predicted"/>
<sequence>MLRLRNGAGNPMATRGGLRGPCADPGAFSVSFLGGPWHPVPSEGVGLHRWLDIGVHRGSVLLREHVPGDIRSRSLPSLLDEGLGRV</sequence>
<evidence type="ECO:0000313" key="3">
    <source>
        <dbReference type="Proteomes" id="UP001342631"/>
    </source>
</evidence>
<evidence type="ECO:0000256" key="1">
    <source>
        <dbReference type="SAM" id="MobiDB-lite"/>
    </source>
</evidence>
<keyword evidence="3" id="KW-1185">Reference proteome</keyword>
<reference evidence="2 3" key="1">
    <citation type="journal article" date="2024" name="Arch. Microbiol.">
        <title>Corallococcus caeni sp. nov., a novel myxobacterium isolated from activated sludge.</title>
        <authorList>
            <person name="Tomita S."/>
            <person name="Nakai R."/>
            <person name="Kuroda K."/>
            <person name="Kurashita H."/>
            <person name="Hatamoto M."/>
            <person name="Yamaguchi T."/>
            <person name="Narihiro T."/>
        </authorList>
    </citation>
    <scope>NUCLEOTIDE SEQUENCE [LARGE SCALE GENOMIC DNA]</scope>
    <source>
        <strain evidence="2 3">NO1</strain>
    </source>
</reference>